<sequence>MPEKVMRMYLVRAEYRYFRWVRYSDPYYRYHRSPPLDIAYLVETSKLYPVQFGQVNMLSKVDSAPFRGSSTLEADAEWKRIMGNEEPLDFTSIEHFLESCSTSCAHITCVVCFIQLDVKWDDFTEFRLDHNFALQCHRCDTIFSLDHLGKANMITSLIKTKSIQTRNEHPEVMKLFTSYEDIQNLDFYSGLDGIQDFLIERQNKEEIQDHTSIYNFLKEVQETYFTNPYYGLYCIDMIQAVGEHYKFAYRAIHDIEWRYPQDFDLSMLQYQEFLTLIKHTENPSMIAVPNLRIDVAWHAHMMDANKYYSFIINKFGELLDHNNVPHGAEKHYAAMTSIEWNILQAKCTQNNFVKVKKYNDIKRETGWGARIAKALIKGAHKQYHLKDASYHNKEQIKEFDNLKFILTRRERNSKNSKDVGAGRALYSKGGQLFEISDEDYIKIPFRPNVNRSLNASIEKETRVNPTENAEFNWHKANIAWWDSCLKDNTEYKDLKARLYYQHGVLGTAFAQAKIPYRIKGKICYQKPVVRQQPRYAYSSSEIGSGGGDGGGFAGSTGDSGGGYSGGFGGGGFGSSCGEGGGGEGSCGDGGGSGACGDGGGGGEGGGE</sequence>
<organism evidence="2 3">
    <name type="scientific">Mucor circinelloides f. circinelloides (strain 1006PhL)</name>
    <name type="common">Mucormycosis agent</name>
    <name type="synonym">Calyptromyces circinelloides</name>
    <dbReference type="NCBI Taxonomy" id="1220926"/>
    <lineage>
        <taxon>Eukaryota</taxon>
        <taxon>Fungi</taxon>
        <taxon>Fungi incertae sedis</taxon>
        <taxon>Mucoromycota</taxon>
        <taxon>Mucoromycotina</taxon>
        <taxon>Mucoromycetes</taxon>
        <taxon>Mucorales</taxon>
        <taxon>Mucorineae</taxon>
        <taxon>Mucoraceae</taxon>
        <taxon>Mucor</taxon>
    </lineage>
</organism>
<protein>
    <submittedName>
        <fullName evidence="2">Uncharacterized protein</fullName>
    </submittedName>
</protein>
<reference evidence="3" key="1">
    <citation type="submission" date="2013-05" db="EMBL/GenBank/DDBJ databases">
        <title>The Genome sequence of Mucor circinelloides f. circinelloides 1006PhL.</title>
        <authorList>
            <consortium name="The Broad Institute Genomics Platform"/>
            <person name="Cuomo C."/>
            <person name="Earl A."/>
            <person name="Findley K."/>
            <person name="Lee S.C."/>
            <person name="Walker B."/>
            <person name="Young S."/>
            <person name="Zeng Q."/>
            <person name="Gargeya S."/>
            <person name="Fitzgerald M."/>
            <person name="Haas B."/>
            <person name="Abouelleil A."/>
            <person name="Allen A.W."/>
            <person name="Alvarado L."/>
            <person name="Arachchi H.M."/>
            <person name="Berlin A.M."/>
            <person name="Chapman S.B."/>
            <person name="Gainer-Dewar J."/>
            <person name="Goldberg J."/>
            <person name="Griggs A."/>
            <person name="Gujja S."/>
            <person name="Hansen M."/>
            <person name="Howarth C."/>
            <person name="Imamovic A."/>
            <person name="Ireland A."/>
            <person name="Larimer J."/>
            <person name="McCowan C."/>
            <person name="Murphy C."/>
            <person name="Pearson M."/>
            <person name="Poon T.W."/>
            <person name="Priest M."/>
            <person name="Roberts A."/>
            <person name="Saif S."/>
            <person name="Shea T."/>
            <person name="Sisk P."/>
            <person name="Sykes S."/>
            <person name="Wortman J."/>
            <person name="Nusbaum C."/>
            <person name="Birren B."/>
        </authorList>
    </citation>
    <scope>NUCLEOTIDE SEQUENCE [LARGE SCALE GENOMIC DNA]</scope>
    <source>
        <strain evidence="3">1006PhL</strain>
    </source>
</reference>
<evidence type="ECO:0000313" key="2">
    <source>
        <dbReference type="EMBL" id="EPB90967.1"/>
    </source>
</evidence>
<feature type="region of interest" description="Disordered" evidence="1">
    <location>
        <begin position="579"/>
        <end position="607"/>
    </location>
</feature>
<accession>S2JR33</accession>
<dbReference type="OrthoDB" id="2684236at2759"/>
<evidence type="ECO:0000256" key="1">
    <source>
        <dbReference type="SAM" id="MobiDB-lite"/>
    </source>
</evidence>
<dbReference type="EMBL" id="KE123914">
    <property type="protein sequence ID" value="EPB90967.1"/>
    <property type="molecule type" value="Genomic_DNA"/>
</dbReference>
<name>S2JR33_MUCC1</name>
<dbReference type="AlphaFoldDB" id="S2JR33"/>
<proteinExistence type="predicted"/>
<dbReference type="STRING" id="1220926.S2JR33"/>
<gene>
    <name evidence="2" type="ORF">HMPREF1544_02221</name>
</gene>
<dbReference type="InParanoid" id="S2JR33"/>
<dbReference type="VEuPathDB" id="FungiDB:HMPREF1544_02221"/>
<evidence type="ECO:0000313" key="3">
    <source>
        <dbReference type="Proteomes" id="UP000014254"/>
    </source>
</evidence>
<dbReference type="Proteomes" id="UP000014254">
    <property type="component" value="Unassembled WGS sequence"/>
</dbReference>
<dbReference type="eggNOG" id="ENOG502RYJ5">
    <property type="taxonomic scope" value="Eukaryota"/>
</dbReference>
<keyword evidence="3" id="KW-1185">Reference proteome</keyword>